<dbReference type="EMBL" id="KZ819288">
    <property type="protein sequence ID" value="PWN99373.1"/>
    <property type="molecule type" value="Genomic_DNA"/>
</dbReference>
<evidence type="ECO:0000313" key="3">
    <source>
        <dbReference type="Proteomes" id="UP000245946"/>
    </source>
</evidence>
<feature type="region of interest" description="Disordered" evidence="1">
    <location>
        <begin position="223"/>
        <end position="263"/>
    </location>
</feature>
<evidence type="ECO:0000313" key="2">
    <source>
        <dbReference type="EMBL" id="PWN99373.1"/>
    </source>
</evidence>
<dbReference type="RefSeq" id="XP_025599652.1">
    <property type="nucleotide sequence ID" value="XM_025739579.1"/>
</dbReference>
<evidence type="ECO:0000256" key="1">
    <source>
        <dbReference type="SAM" id="MobiDB-lite"/>
    </source>
</evidence>
<proteinExistence type="predicted"/>
<gene>
    <name evidence="2" type="ORF">FA09DRAFT_229093</name>
</gene>
<feature type="compositionally biased region" description="Basic residues" evidence="1">
    <location>
        <begin position="86"/>
        <end position="114"/>
    </location>
</feature>
<dbReference type="GeneID" id="37267125"/>
<dbReference type="AlphaFoldDB" id="A0A316ZGF9"/>
<protein>
    <submittedName>
        <fullName evidence="2">Uncharacterized protein</fullName>
    </submittedName>
</protein>
<reference evidence="2 3" key="1">
    <citation type="journal article" date="2018" name="Mol. Biol. Evol.">
        <title>Broad Genomic Sampling Reveals a Smut Pathogenic Ancestry of the Fungal Clade Ustilaginomycotina.</title>
        <authorList>
            <person name="Kijpornyongpan T."/>
            <person name="Mondo S.J."/>
            <person name="Barry K."/>
            <person name="Sandor L."/>
            <person name="Lee J."/>
            <person name="Lipzen A."/>
            <person name="Pangilinan J."/>
            <person name="LaButti K."/>
            <person name="Hainaut M."/>
            <person name="Henrissat B."/>
            <person name="Grigoriev I.V."/>
            <person name="Spatafora J.W."/>
            <person name="Aime M.C."/>
        </authorList>
    </citation>
    <scope>NUCLEOTIDE SEQUENCE [LARGE SCALE GENOMIC DNA]</scope>
    <source>
        <strain evidence="2 3">MCA 4186</strain>
    </source>
</reference>
<feature type="region of interest" description="Disordered" evidence="1">
    <location>
        <begin position="71"/>
        <end position="174"/>
    </location>
</feature>
<organism evidence="2 3">
    <name type="scientific">Tilletiopsis washingtonensis</name>
    <dbReference type="NCBI Taxonomy" id="58919"/>
    <lineage>
        <taxon>Eukaryota</taxon>
        <taxon>Fungi</taxon>
        <taxon>Dikarya</taxon>
        <taxon>Basidiomycota</taxon>
        <taxon>Ustilaginomycotina</taxon>
        <taxon>Exobasidiomycetes</taxon>
        <taxon>Entylomatales</taxon>
        <taxon>Entylomatales incertae sedis</taxon>
        <taxon>Tilletiopsis</taxon>
    </lineage>
</organism>
<keyword evidence="3" id="KW-1185">Reference proteome</keyword>
<accession>A0A316ZGF9</accession>
<sequence>MHRLQCRRRRRRVPPPVPRLEARRRILAALRSPGAVLPSRPMPRQGQRTRHLPARTAAPTPHLACVSAAARTRMQTSTPRAPGARPVRHRRAARVRSRPARRASMRRHAAKCSRRASSSRCRPPSPTSSVRSSRSTPVSMCPRSSASSTPTRRPRTTVASSRCSPQTSRKVAPLAWSPLQTLRQLRRRRQLRTTPRCAHIRITTEKASGTSLRRHSRCATCGASATSCRPRRASPPDPRSPLYSYSPMQPTRHQRVREDAHLN</sequence>
<feature type="compositionally biased region" description="Low complexity" evidence="1">
    <location>
        <begin position="115"/>
        <end position="162"/>
    </location>
</feature>
<feature type="region of interest" description="Disordered" evidence="1">
    <location>
        <begin position="35"/>
        <end position="59"/>
    </location>
</feature>
<name>A0A316ZGF9_9BASI</name>
<dbReference type="Proteomes" id="UP000245946">
    <property type="component" value="Unassembled WGS sequence"/>
</dbReference>